<dbReference type="GO" id="GO:0016042">
    <property type="term" value="P:lipid catabolic process"/>
    <property type="evidence" value="ECO:0007669"/>
    <property type="project" value="InterPro"/>
</dbReference>
<dbReference type="PIRSF" id="PIRSF029171">
    <property type="entry name" value="Esterase_LipA"/>
    <property type="match status" value="1"/>
</dbReference>
<protein>
    <submittedName>
        <fullName evidence="2">Secretory lipase</fullName>
    </submittedName>
</protein>
<dbReference type="InterPro" id="IPR029058">
    <property type="entry name" value="AB_hydrolase_fold"/>
</dbReference>
<gene>
    <name evidence="2" type="ORF">SAMN05444167_3434</name>
</gene>
<dbReference type="EMBL" id="LT629690">
    <property type="protein sequence ID" value="SDF82992.1"/>
    <property type="molecule type" value="Genomic_DNA"/>
</dbReference>
<accession>A0A1G7P9L4</accession>
<feature type="signal peptide" evidence="1">
    <location>
        <begin position="1"/>
        <end position="25"/>
    </location>
</feature>
<dbReference type="PANTHER" id="PTHR34853">
    <property type="match status" value="1"/>
</dbReference>
<dbReference type="PANTHER" id="PTHR34853:SF1">
    <property type="entry name" value="LIPASE 5"/>
    <property type="match status" value="1"/>
</dbReference>
<feature type="chain" id="PRO_5009242218" evidence="1">
    <location>
        <begin position="26"/>
        <end position="374"/>
    </location>
</feature>
<reference evidence="2 3" key="1">
    <citation type="submission" date="2016-10" db="EMBL/GenBank/DDBJ databases">
        <authorList>
            <person name="de Groot N.N."/>
        </authorList>
    </citation>
    <scope>NUCLEOTIDE SEQUENCE [LARGE SCALE GENOMIC DNA]</scope>
    <source>
        <strain evidence="2 3">GAS232</strain>
    </source>
</reference>
<dbReference type="OrthoDB" id="9955at2"/>
<dbReference type="Pfam" id="PF03583">
    <property type="entry name" value="LIP"/>
    <property type="match status" value="1"/>
</dbReference>
<evidence type="ECO:0000313" key="2">
    <source>
        <dbReference type="EMBL" id="SDF82992.1"/>
    </source>
</evidence>
<sequence length="374" mass="39630">MVRVRIARHCIAMICAFLLSSICRAEPGRLISATEISGAPAGAKAWRIRYETSDQAGHVTESTGILVSPLGAAPKEGRNVIAWAHGTTGIAESCAPSQSPHAFSSIPSLDQLVGKGWVVVATDYPGLGTPGPHAYLVGKAAAHAVLDSVRAARHVPKVNASSHYIVWGLSQGAHAALFTGEEAHPYAPELHLVGVAAAAPPTDLTKNLAATGNPVVHTILTAFAAESWSQVYHADLSTILSPMKQRVLHRLAQTCGSEDPALRTKIQVLRLRDLGKIDLSAIEPWRSLLNTNSAGHQPVGAPLFIAQGTKDVVVSPNVTKQFVDEACKRGERVRFMSIPDGVHRTTAMASSTEAIRWMTDLFAGKPASNGCPLN</sequence>
<dbReference type="AlphaFoldDB" id="A0A1G7P9L4"/>
<dbReference type="SUPFAM" id="SSF53474">
    <property type="entry name" value="alpha/beta-Hydrolases"/>
    <property type="match status" value="1"/>
</dbReference>
<evidence type="ECO:0000256" key="1">
    <source>
        <dbReference type="SAM" id="SignalP"/>
    </source>
</evidence>
<dbReference type="InterPro" id="IPR005152">
    <property type="entry name" value="Lipase_secreted"/>
</dbReference>
<dbReference type="GO" id="GO:0004806">
    <property type="term" value="F:triacylglycerol lipase activity"/>
    <property type="evidence" value="ECO:0007669"/>
    <property type="project" value="InterPro"/>
</dbReference>
<dbReference type="Gene3D" id="3.40.50.1820">
    <property type="entry name" value="alpha/beta hydrolase"/>
    <property type="match status" value="2"/>
</dbReference>
<keyword evidence="3" id="KW-1185">Reference proteome</keyword>
<dbReference type="Proteomes" id="UP000182427">
    <property type="component" value="Chromosome I"/>
</dbReference>
<evidence type="ECO:0000313" key="3">
    <source>
        <dbReference type="Proteomes" id="UP000182427"/>
    </source>
</evidence>
<keyword evidence="1" id="KW-0732">Signal</keyword>
<proteinExistence type="predicted"/>
<organism evidence="2 3">
    <name type="scientific">Terriglobus roseus</name>
    <dbReference type="NCBI Taxonomy" id="392734"/>
    <lineage>
        <taxon>Bacteria</taxon>
        <taxon>Pseudomonadati</taxon>
        <taxon>Acidobacteriota</taxon>
        <taxon>Terriglobia</taxon>
        <taxon>Terriglobales</taxon>
        <taxon>Acidobacteriaceae</taxon>
        <taxon>Terriglobus</taxon>
    </lineage>
</organism>
<name>A0A1G7P9L4_9BACT</name>